<name>A0A4R1G294_9NOCA</name>
<accession>A0A4R1G294</accession>
<feature type="region of interest" description="Disordered" evidence="1">
    <location>
        <begin position="221"/>
        <end position="242"/>
    </location>
</feature>
<dbReference type="AlphaFoldDB" id="A0A4R1G294"/>
<comment type="caution">
    <text evidence="2">The sequence shown here is derived from an EMBL/GenBank/DDBJ whole genome shotgun (WGS) entry which is preliminary data.</text>
</comment>
<reference evidence="2 3" key="1">
    <citation type="submission" date="2019-03" db="EMBL/GenBank/DDBJ databases">
        <title>Genomic Encyclopedia of Type Strains, Phase IV (KMG-IV): sequencing the most valuable type-strain genomes for metagenomic binning, comparative biology and taxonomic classification.</title>
        <authorList>
            <person name="Goeker M."/>
        </authorList>
    </citation>
    <scope>NUCLEOTIDE SEQUENCE [LARGE SCALE GENOMIC DNA]</scope>
    <source>
        <strain evidence="2 3">DSM 44684</strain>
    </source>
</reference>
<dbReference type="STRING" id="1210063.GCA_001612665_02138"/>
<gene>
    <name evidence="2" type="ORF">DFR71_0120</name>
</gene>
<protein>
    <submittedName>
        <fullName evidence="2">Uncharacterized protein</fullName>
    </submittedName>
</protein>
<feature type="region of interest" description="Disordered" evidence="1">
    <location>
        <begin position="91"/>
        <end position="124"/>
    </location>
</feature>
<dbReference type="Proteomes" id="UP000294856">
    <property type="component" value="Unassembled WGS sequence"/>
</dbReference>
<proteinExistence type="predicted"/>
<sequence length="242" mass="27545">MATVRRFWIEFDPRECSDARFWQGVGVTGFDVRDCLSIVADLFPDGLLPPVHRITVDVSLAEPLPVNPRHLGVPVWRGVWYPPVNLGIGPTRDIDRRGAPSEYPPPVPASHRRGQADKTSRTKTTWWDEIPHINGSRWPLMDMHRAEHGQGWRHYAPALRAACAADPTYGGLVREALDYMIAWCPTPDEWFDPTEVMFADQRKLDEYLRAFRAYLFGTRPEPIHPPGGERLSSARPQFPEDA</sequence>
<keyword evidence="3" id="KW-1185">Reference proteome</keyword>
<evidence type="ECO:0000313" key="3">
    <source>
        <dbReference type="Proteomes" id="UP000294856"/>
    </source>
</evidence>
<evidence type="ECO:0000256" key="1">
    <source>
        <dbReference type="SAM" id="MobiDB-lite"/>
    </source>
</evidence>
<organism evidence="2 3">
    <name type="scientific">Nocardia alba</name>
    <dbReference type="NCBI Taxonomy" id="225051"/>
    <lineage>
        <taxon>Bacteria</taxon>
        <taxon>Bacillati</taxon>
        <taxon>Actinomycetota</taxon>
        <taxon>Actinomycetes</taxon>
        <taxon>Mycobacteriales</taxon>
        <taxon>Nocardiaceae</taxon>
        <taxon>Nocardia</taxon>
    </lineage>
</organism>
<dbReference type="EMBL" id="SMFR01000001">
    <property type="protein sequence ID" value="TCJ99148.1"/>
    <property type="molecule type" value="Genomic_DNA"/>
</dbReference>
<evidence type="ECO:0000313" key="2">
    <source>
        <dbReference type="EMBL" id="TCJ99148.1"/>
    </source>
</evidence>